<comment type="subcellular location">
    <subcellularLocation>
        <location evidence="1 7 8">Nucleus</location>
    </subcellularLocation>
</comment>
<evidence type="ECO:0000256" key="9">
    <source>
        <dbReference type="SAM" id="MobiDB-lite"/>
    </source>
</evidence>
<dbReference type="Pfam" id="PF00046">
    <property type="entry name" value="Homeodomain"/>
    <property type="match status" value="1"/>
</dbReference>
<feature type="compositionally biased region" description="Basic residues" evidence="9">
    <location>
        <begin position="35"/>
        <end position="54"/>
    </location>
</feature>
<dbReference type="PANTHER" id="PTHR45882:SF3">
    <property type="entry name" value="PITUITARY HOMEOBOX HOMOLOG PTX1"/>
    <property type="match status" value="1"/>
</dbReference>
<dbReference type="SUPFAM" id="SSF46689">
    <property type="entry name" value="Homeodomain-like"/>
    <property type="match status" value="1"/>
</dbReference>
<dbReference type="InterPro" id="IPR009057">
    <property type="entry name" value="Homeodomain-like_sf"/>
</dbReference>
<evidence type="ECO:0000256" key="3">
    <source>
        <dbReference type="ARBA" id="ARBA00022473"/>
    </source>
</evidence>
<evidence type="ECO:0000256" key="1">
    <source>
        <dbReference type="ARBA" id="ARBA00004123"/>
    </source>
</evidence>
<dbReference type="FunFam" id="1.10.10.60:FF:000679">
    <property type="entry name" value="Homeobox protein aristaless"/>
    <property type="match status" value="1"/>
</dbReference>
<evidence type="ECO:0000256" key="5">
    <source>
        <dbReference type="ARBA" id="ARBA00023155"/>
    </source>
</evidence>
<keyword evidence="6 7" id="KW-0539">Nucleus</keyword>
<evidence type="ECO:0000313" key="11">
    <source>
        <dbReference type="EMBL" id="UEK51595.1"/>
    </source>
</evidence>
<feature type="compositionally biased region" description="Low complexity" evidence="9">
    <location>
        <begin position="24"/>
        <end position="34"/>
    </location>
</feature>
<dbReference type="AlphaFoldDB" id="A0A8K1RBX7"/>
<feature type="compositionally biased region" description="Polar residues" evidence="9">
    <location>
        <begin position="79"/>
        <end position="93"/>
    </location>
</feature>
<comment type="similarity">
    <text evidence="2">Belongs to the paired homeobox family. Bicoid subfamily.</text>
</comment>
<sequence>MEGLAAMNELCLQELAQVQENLNVASSASPASSHHVNHHPHSHLNPHLHHHPHHQASGGHQTLPQHQPSLGQDVKAAEDTSSAGGTTRVSIDTTYRLARTNSGGGSASREQPAQAVDTTEEGSDHKKRQRRQRTHFTSQQLQELESSFARNRYPDMSMREEISLYTNLSEAKIRVWFKNRRAKWRKRERNAMVMMNSADLKHSFGNQLNGFSNQLNSFGNQLSGFMQPFGNETAAAAAALYPGYYGGWPAKVSSPLAKSFCWNTGLDGAGNAAVGASQTTSSGLAMNCFGAVTPTPTNSQMASSLACPYGSTPYNMYRSGSDQCSNAGSTGGGLASLRLRAKQSSPSSGLSGSLATGGFNVAYSGTSSVGIGGVMQRTSLSGMPQCQYTSGVDRPLL</sequence>
<dbReference type="EMBL" id="MW292199">
    <property type="protein sequence ID" value="UEK51595.1"/>
    <property type="molecule type" value="mRNA"/>
</dbReference>
<dbReference type="PROSITE" id="PS50071">
    <property type="entry name" value="HOMEOBOX_2"/>
    <property type="match status" value="1"/>
</dbReference>
<evidence type="ECO:0000256" key="4">
    <source>
        <dbReference type="ARBA" id="ARBA00023125"/>
    </source>
</evidence>
<dbReference type="CDD" id="cd00086">
    <property type="entry name" value="homeodomain"/>
    <property type="match status" value="1"/>
</dbReference>
<keyword evidence="4 7" id="KW-0238">DNA-binding</keyword>
<evidence type="ECO:0000259" key="10">
    <source>
        <dbReference type="PROSITE" id="PS50071"/>
    </source>
</evidence>
<evidence type="ECO:0000256" key="2">
    <source>
        <dbReference type="ARBA" id="ARBA00006503"/>
    </source>
</evidence>
<dbReference type="SMART" id="SM00389">
    <property type="entry name" value="HOX"/>
    <property type="match status" value="1"/>
</dbReference>
<dbReference type="Gene3D" id="1.10.10.60">
    <property type="entry name" value="Homeodomain-like"/>
    <property type="match status" value="1"/>
</dbReference>
<feature type="domain" description="Homeobox" evidence="10">
    <location>
        <begin position="127"/>
        <end position="187"/>
    </location>
</feature>
<evidence type="ECO:0000256" key="6">
    <source>
        <dbReference type="ARBA" id="ARBA00023242"/>
    </source>
</evidence>
<feature type="DNA-binding region" description="Homeobox" evidence="7">
    <location>
        <begin position="129"/>
        <end position="188"/>
    </location>
</feature>
<reference evidence="11" key="1">
    <citation type="submission" date="2020-11" db="EMBL/GenBank/DDBJ databases">
        <title>Barnacle with a root-like body: structural and transcriptomic signatures of the interna, endoparasitic structure of the parasitic barnacle Sacculina yatsui.</title>
        <authorList>
            <person name="Wong Y.H."/>
            <person name="Okano K."/>
        </authorList>
    </citation>
    <scope>NUCLEOTIDE SEQUENCE</scope>
    <source>
        <tissue evidence="11">Endoparasitic structure interna</tissue>
    </source>
</reference>
<dbReference type="GO" id="GO:0000978">
    <property type="term" value="F:RNA polymerase II cis-regulatory region sequence-specific DNA binding"/>
    <property type="evidence" value="ECO:0007669"/>
    <property type="project" value="TreeGrafter"/>
</dbReference>
<accession>A0A8K1RBX7</accession>
<dbReference type="GO" id="GO:0005634">
    <property type="term" value="C:nucleus"/>
    <property type="evidence" value="ECO:0007669"/>
    <property type="project" value="UniProtKB-SubCell"/>
</dbReference>
<protein>
    <submittedName>
        <fullName evidence="11">Ptx1-like protein</fullName>
    </submittedName>
</protein>
<dbReference type="PANTHER" id="PTHR45882">
    <property type="entry name" value="PITUITARY HOMEOBOX HOMOLOG PTX1"/>
    <property type="match status" value="1"/>
</dbReference>
<dbReference type="InterPro" id="IPR017970">
    <property type="entry name" value="Homeobox_CS"/>
</dbReference>
<feature type="compositionally biased region" description="Basic residues" evidence="9">
    <location>
        <begin position="125"/>
        <end position="134"/>
    </location>
</feature>
<proteinExistence type="evidence at transcript level"/>
<organism evidence="11">
    <name type="scientific">Parasacculina yatsui</name>
    <dbReference type="NCBI Taxonomy" id="2836420"/>
    <lineage>
        <taxon>Eukaryota</taxon>
        <taxon>Metazoa</taxon>
        <taxon>Ecdysozoa</taxon>
        <taxon>Arthropoda</taxon>
        <taxon>Crustacea</taxon>
        <taxon>Multicrustacea</taxon>
        <taxon>Cirripedia</taxon>
        <taxon>Rhizocephala</taxon>
        <taxon>Polyascidae</taxon>
        <taxon>Parasacculina</taxon>
    </lineage>
</organism>
<dbReference type="GO" id="GO:0009653">
    <property type="term" value="P:anatomical structure morphogenesis"/>
    <property type="evidence" value="ECO:0007669"/>
    <property type="project" value="TreeGrafter"/>
</dbReference>
<dbReference type="InterPro" id="IPR001356">
    <property type="entry name" value="HD"/>
</dbReference>
<feature type="region of interest" description="Disordered" evidence="9">
    <location>
        <begin position="24"/>
        <end position="139"/>
    </location>
</feature>
<keyword evidence="5 7" id="KW-0371">Homeobox</keyword>
<dbReference type="GO" id="GO:0000981">
    <property type="term" value="F:DNA-binding transcription factor activity, RNA polymerase II-specific"/>
    <property type="evidence" value="ECO:0007669"/>
    <property type="project" value="InterPro"/>
</dbReference>
<evidence type="ECO:0000256" key="7">
    <source>
        <dbReference type="PROSITE-ProRule" id="PRU00108"/>
    </source>
</evidence>
<name>A0A8K1RBX7_9CRUS</name>
<keyword evidence="3" id="KW-0217">Developmental protein</keyword>
<dbReference type="PROSITE" id="PS00027">
    <property type="entry name" value="HOMEOBOX_1"/>
    <property type="match status" value="1"/>
</dbReference>
<evidence type="ECO:0000256" key="8">
    <source>
        <dbReference type="RuleBase" id="RU000682"/>
    </source>
</evidence>